<dbReference type="AlphaFoldDB" id="A0A158K8X6"/>
<dbReference type="InterPro" id="IPR017847">
    <property type="entry name" value="T6SS_RhsGE_Vgr_subset"/>
</dbReference>
<dbReference type="Gene3D" id="3.55.50.10">
    <property type="entry name" value="Baseplate protein-like domains"/>
    <property type="match status" value="1"/>
</dbReference>
<comment type="subcellular location">
    <subcellularLocation>
        <location evidence="1">Secreted</location>
    </subcellularLocation>
</comment>
<feature type="region of interest" description="Disordered" evidence="4">
    <location>
        <begin position="633"/>
        <end position="663"/>
    </location>
</feature>
<evidence type="ECO:0000256" key="4">
    <source>
        <dbReference type="SAM" id="MobiDB-lite"/>
    </source>
</evidence>
<dbReference type="GO" id="GO:0005576">
    <property type="term" value="C:extracellular region"/>
    <property type="evidence" value="ECO:0007669"/>
    <property type="project" value="UniProtKB-SubCell"/>
</dbReference>
<dbReference type="Gene3D" id="2.30.110.50">
    <property type="match status" value="1"/>
</dbReference>
<evidence type="ECO:0000256" key="3">
    <source>
        <dbReference type="ARBA" id="ARBA00022525"/>
    </source>
</evidence>
<dbReference type="PANTHER" id="PTHR32305:SF15">
    <property type="entry name" value="PROTEIN RHSA-RELATED"/>
    <property type="match status" value="1"/>
</dbReference>
<evidence type="ECO:0000256" key="2">
    <source>
        <dbReference type="ARBA" id="ARBA00005558"/>
    </source>
</evidence>
<keyword evidence="8" id="KW-1185">Reference proteome</keyword>
<dbReference type="Proteomes" id="UP000054770">
    <property type="component" value="Unassembled WGS sequence"/>
</dbReference>
<dbReference type="Gene3D" id="2.40.50.230">
    <property type="entry name" value="Gp5 N-terminal domain"/>
    <property type="match status" value="1"/>
</dbReference>
<dbReference type="RefSeq" id="WP_087647132.1">
    <property type="nucleotide sequence ID" value="NZ_FCON02000068.1"/>
</dbReference>
<dbReference type="SUPFAM" id="SSF69349">
    <property type="entry name" value="Phage fibre proteins"/>
    <property type="match status" value="1"/>
</dbReference>
<dbReference type="InterPro" id="IPR050708">
    <property type="entry name" value="T6SS_VgrG/RHS"/>
</dbReference>
<dbReference type="Pfam" id="PF22178">
    <property type="entry name" value="Gp5_trimer_C"/>
    <property type="match status" value="1"/>
</dbReference>
<dbReference type="PANTHER" id="PTHR32305">
    <property type="match status" value="1"/>
</dbReference>
<feature type="compositionally biased region" description="Basic and acidic residues" evidence="4">
    <location>
        <begin position="652"/>
        <end position="663"/>
    </location>
</feature>
<sequence>MTTLDAKRHAAVSCPPAGTDLLFLRLTGSDELGRLSEYRVDLLSKSNDIQAGDVLGHDMSVAIDLPAGGERQMNGIVTAFRIVAPGDRTRNRMARYEAVMRPRLWMLTRASHDRFFYQQTVPQIIAKVLQDYQVDFSNKCSATYPSLEHCAQYRETDFAFVSRLMEREGIYYYFEHAGGKHTLVLTDSSDVHVAISGYATIPYDAWYESGAEKECVYNWSCGGELQTGNYEVNDYDFEKPSSSNQQGLVSRATRPTVYDAPVFTMQEHLSGHIQASDGDRYAKVGVEIRQARNDSIDGRASARGIWPGGLFKLKGHARDALNRDYLVVAASYEVNSDAYMSTYGDKKDLPFFDCAFTALRKENRFRSERTTPRALAAGPQTAVVVGPDGQEIFTDKYGRIMVQFHWEQFDPPADAGTRVKRCWVRVSQGWAGKRWGAFLLPRIGQEVLVEFIEGDPDRPLVTGSVYNANTMPPYELPANSALSTLKSNSTQGGGGYNEVRFDDTKGSEQWFQHAEKDHESWIKNDALTNIGNDRHLKVTGNEFIAVTGARHDAVTGDQNAQVDGNASLKVGQKLQEKVGMNYALDAGMNVHIKAGMNVVIEAGMSITLKAGGAFLVVGPASVAVSGTPILLNSGGSAGSGDGSSPTAPTAPKDADDGTKKLKS</sequence>
<dbReference type="InterPro" id="IPR006533">
    <property type="entry name" value="T6SS_Vgr_RhsGE"/>
</dbReference>
<comment type="similarity">
    <text evidence="2">Belongs to the VgrG protein family.</text>
</comment>
<organism evidence="7 8">
    <name type="scientific">Caballeronia choica</name>
    <dbReference type="NCBI Taxonomy" id="326476"/>
    <lineage>
        <taxon>Bacteria</taxon>
        <taxon>Pseudomonadati</taxon>
        <taxon>Pseudomonadota</taxon>
        <taxon>Betaproteobacteria</taxon>
        <taxon>Burkholderiales</taxon>
        <taxon>Burkholderiaceae</taxon>
        <taxon>Caballeronia</taxon>
    </lineage>
</organism>
<dbReference type="Pfam" id="PF04717">
    <property type="entry name" value="Phage_base_V"/>
    <property type="match status" value="1"/>
</dbReference>
<dbReference type="SUPFAM" id="SSF69279">
    <property type="entry name" value="Phage tail proteins"/>
    <property type="match status" value="2"/>
</dbReference>
<comment type="caution">
    <text evidence="7">The sequence shown here is derived from an EMBL/GenBank/DDBJ whole genome shotgun (WGS) entry which is preliminary data.</text>
</comment>
<dbReference type="InterPro" id="IPR054030">
    <property type="entry name" value="Gp5_Vgr_C"/>
</dbReference>
<proteinExistence type="inferred from homology"/>
<dbReference type="EMBL" id="FCON02000068">
    <property type="protein sequence ID" value="SAL76901.1"/>
    <property type="molecule type" value="Genomic_DNA"/>
</dbReference>
<evidence type="ECO:0000259" key="6">
    <source>
        <dbReference type="Pfam" id="PF22178"/>
    </source>
</evidence>
<evidence type="ECO:0000313" key="8">
    <source>
        <dbReference type="Proteomes" id="UP000054770"/>
    </source>
</evidence>
<evidence type="ECO:0000313" key="7">
    <source>
        <dbReference type="EMBL" id="SAL76901.1"/>
    </source>
</evidence>
<reference evidence="7" key="1">
    <citation type="submission" date="2016-01" db="EMBL/GenBank/DDBJ databases">
        <authorList>
            <person name="Peeters C."/>
        </authorList>
    </citation>
    <scope>NUCLEOTIDE SEQUENCE [LARGE SCALE GENOMIC DNA]</scope>
    <source>
        <strain evidence="7">LMG 22940</strain>
    </source>
</reference>
<evidence type="ECO:0000256" key="1">
    <source>
        <dbReference type="ARBA" id="ARBA00004613"/>
    </source>
</evidence>
<accession>A0A158K8X6</accession>
<feature type="domain" description="Gp5/Type VI secretion system Vgr C-terminal trimerisation" evidence="6">
    <location>
        <begin position="483"/>
        <end position="592"/>
    </location>
</feature>
<feature type="domain" description="Gp5/Type VI secretion system Vgr protein OB-fold" evidence="5">
    <location>
        <begin position="395"/>
        <end position="466"/>
    </location>
</feature>
<dbReference type="Pfam" id="PF05954">
    <property type="entry name" value="Phage_GPD"/>
    <property type="match status" value="1"/>
</dbReference>
<name>A0A158K8X6_9BURK</name>
<dbReference type="SUPFAM" id="SSF69255">
    <property type="entry name" value="gp5 N-terminal domain-like"/>
    <property type="match status" value="1"/>
</dbReference>
<dbReference type="OrthoDB" id="1907165at2"/>
<protein>
    <submittedName>
        <fullName evidence="7">Rhs element Vgr protein</fullName>
    </submittedName>
</protein>
<keyword evidence="3" id="KW-0964">Secreted</keyword>
<dbReference type="InterPro" id="IPR037026">
    <property type="entry name" value="Vgr_OB-fold_dom_sf"/>
</dbReference>
<gene>
    <name evidence="7" type="ORF">AWB68_05081</name>
</gene>
<dbReference type="InterPro" id="IPR006531">
    <property type="entry name" value="Gp5/Vgr_OB"/>
</dbReference>
<evidence type="ECO:0000259" key="5">
    <source>
        <dbReference type="Pfam" id="PF04717"/>
    </source>
</evidence>
<dbReference type="Gene3D" id="4.10.220.110">
    <property type="match status" value="1"/>
</dbReference>
<dbReference type="NCBIfam" id="TIGR01646">
    <property type="entry name" value="vgr_GE"/>
    <property type="match status" value="1"/>
</dbReference>
<dbReference type="NCBIfam" id="TIGR03361">
    <property type="entry name" value="VI_Rhs_Vgr"/>
    <property type="match status" value="1"/>
</dbReference>